<feature type="chain" id="PRO_5029506729" evidence="1">
    <location>
        <begin position="23"/>
        <end position="360"/>
    </location>
</feature>
<evidence type="ECO:0000256" key="1">
    <source>
        <dbReference type="SAM" id="SignalP"/>
    </source>
</evidence>
<evidence type="ECO:0000313" key="2">
    <source>
        <dbReference type="EnsemblMetazoa" id="XP_001605945"/>
    </source>
</evidence>
<dbReference type="Gene3D" id="3.15.10.50">
    <property type="match status" value="1"/>
</dbReference>
<proteinExistence type="predicted"/>
<keyword evidence="3" id="KW-1185">Reference proteome</keyword>
<dbReference type="InParanoid" id="A0A7M7G735"/>
<dbReference type="RefSeq" id="XP_001605945.2">
    <property type="nucleotide sequence ID" value="XM_001605895.6"/>
</dbReference>
<accession>A0A7M7G735</accession>
<sequence length="360" mass="40974">MKIFYFPVLIFSLVLLPEFSFAFHCSFNSSARGLRNTVLLEYEHNKYIHLYNSKIELSINTHDKFSFVNIHFQGYLMQEDKSKYVDVIMDSLKYYTYSSNTNGCTVTFYESDNDSLLIDSNNNSVILSKAEKAIIHRLAESCVRSDLCGVDNFKVDRDGDLSFESVQSTINYFVDTAIPGMLSAFLLNHEGGLRFSLNGRAVNVWRLITLYVYDFLVEGIDKIQRTDDVYIANENNVYTVQFGFRFPKLTISSDAIELWLSKNIATIEIKGFSFSSTVAIDLKSTNCSIKLTDFRIVSYKNIEISLKLGGIIPVSYSGDRSTFKAIENSAIDAADEFARTQMIDCQQYLSQLSDVFKNVL</sequence>
<dbReference type="AlphaFoldDB" id="A0A7M7G735"/>
<evidence type="ECO:0000313" key="3">
    <source>
        <dbReference type="Proteomes" id="UP000002358"/>
    </source>
</evidence>
<dbReference type="GeneID" id="100122343"/>
<dbReference type="EnsemblMetazoa" id="XM_001605895">
    <property type="protein sequence ID" value="XP_001605945"/>
    <property type="gene ID" value="LOC100122343"/>
</dbReference>
<organism evidence="2 3">
    <name type="scientific">Nasonia vitripennis</name>
    <name type="common">Parasitic wasp</name>
    <dbReference type="NCBI Taxonomy" id="7425"/>
    <lineage>
        <taxon>Eukaryota</taxon>
        <taxon>Metazoa</taxon>
        <taxon>Ecdysozoa</taxon>
        <taxon>Arthropoda</taxon>
        <taxon>Hexapoda</taxon>
        <taxon>Insecta</taxon>
        <taxon>Pterygota</taxon>
        <taxon>Neoptera</taxon>
        <taxon>Endopterygota</taxon>
        <taxon>Hymenoptera</taxon>
        <taxon>Apocrita</taxon>
        <taxon>Proctotrupomorpha</taxon>
        <taxon>Chalcidoidea</taxon>
        <taxon>Pteromalidae</taxon>
        <taxon>Pteromalinae</taxon>
        <taxon>Nasonia</taxon>
    </lineage>
</organism>
<protein>
    <submittedName>
        <fullName evidence="2">Uncharacterized protein</fullName>
    </submittedName>
</protein>
<dbReference type="InterPro" id="IPR038602">
    <property type="entry name" value="Mite_allergen_7_sf"/>
</dbReference>
<reference evidence="2" key="1">
    <citation type="submission" date="2021-01" db="UniProtKB">
        <authorList>
            <consortium name="EnsemblMetazoa"/>
        </authorList>
    </citation>
    <scope>IDENTIFICATION</scope>
</reference>
<name>A0A7M7G735_NASVI</name>
<dbReference type="KEGG" id="nvi:100122343"/>
<keyword evidence="1" id="KW-0732">Signal</keyword>
<dbReference type="Proteomes" id="UP000002358">
    <property type="component" value="Chromosome 3"/>
</dbReference>
<feature type="signal peptide" evidence="1">
    <location>
        <begin position="1"/>
        <end position="22"/>
    </location>
</feature>